<dbReference type="RefSeq" id="XP_007513856.1">
    <property type="nucleotide sequence ID" value="XM_007513794.1"/>
</dbReference>
<protein>
    <submittedName>
        <fullName evidence="1">Uncharacterized protein</fullName>
    </submittedName>
</protein>
<proteinExistence type="predicted"/>
<sequence length="106" mass="12596">MSKKRRFEVEASTAKRVHSKPDKLWRIVLDYPDIFDNFILPKLSCNDVKFFYDCNSESRMAIKRSSERLCTSFKTRDFFTKSTLSWALENCSENKKRFCEQMAFNG</sequence>
<dbReference type="KEGG" id="bpg:Bathy04g05030"/>
<reference evidence="1 2" key="1">
    <citation type="submission" date="2011-10" db="EMBL/GenBank/DDBJ databases">
        <authorList>
            <person name="Genoscope - CEA"/>
        </authorList>
    </citation>
    <scope>NUCLEOTIDE SEQUENCE [LARGE SCALE GENOMIC DNA]</scope>
    <source>
        <strain evidence="1 2">RCC 1105</strain>
    </source>
</reference>
<evidence type="ECO:0000313" key="1">
    <source>
        <dbReference type="EMBL" id="CCO16381.1"/>
    </source>
</evidence>
<dbReference type="GeneID" id="19016529"/>
<dbReference type="AlphaFoldDB" id="K8EED5"/>
<name>K8EED5_9CHLO</name>
<dbReference type="EMBL" id="FO082275">
    <property type="protein sequence ID" value="CCO16381.1"/>
    <property type="molecule type" value="Genomic_DNA"/>
</dbReference>
<evidence type="ECO:0000313" key="2">
    <source>
        <dbReference type="Proteomes" id="UP000198341"/>
    </source>
</evidence>
<accession>K8EED5</accession>
<gene>
    <name evidence="1" type="ORF">Bathy04g05030</name>
</gene>
<dbReference type="Proteomes" id="UP000198341">
    <property type="component" value="Chromosome 4"/>
</dbReference>
<organism evidence="1 2">
    <name type="scientific">Bathycoccus prasinos</name>
    <dbReference type="NCBI Taxonomy" id="41875"/>
    <lineage>
        <taxon>Eukaryota</taxon>
        <taxon>Viridiplantae</taxon>
        <taxon>Chlorophyta</taxon>
        <taxon>Mamiellophyceae</taxon>
        <taxon>Mamiellales</taxon>
        <taxon>Bathycoccaceae</taxon>
        <taxon>Bathycoccus</taxon>
    </lineage>
</organism>
<keyword evidence="2" id="KW-1185">Reference proteome</keyword>